<gene>
    <name evidence="1" type="ordered locus">Calag_0756</name>
</gene>
<name>L0ABS8_CALLD</name>
<keyword evidence="2" id="KW-1185">Reference proteome</keyword>
<sequence length="208" mass="23396">MNSTNRIIMCLRGDYKAIKIIKSKKELLEKQGIIIINDYINSETSVIISPLKNTPEYDVYYKNIEHLKNVIYEEDPEVALFKAIVYPKSKFDHVIVGIDPGISCGYVILGDGLIIGEGKVSCNTIGNTIKKELEKIPHINKEVILGSGEGWITAGNSLIKNGLSYKIVREDDVAKNMPKTPIFKIFKDKDVRSAMVIALRGSRNWMDH</sequence>
<accession>L0ABS8</accession>
<evidence type="ECO:0000313" key="1">
    <source>
        <dbReference type="EMBL" id="AFZ70500.1"/>
    </source>
</evidence>
<dbReference type="STRING" id="1056495.Calag_0756"/>
<dbReference type="AlphaFoldDB" id="L0ABS8"/>
<dbReference type="RefSeq" id="WP_015232397.1">
    <property type="nucleotide sequence ID" value="NC_019791.1"/>
</dbReference>
<dbReference type="InParanoid" id="L0ABS8"/>
<dbReference type="EMBL" id="CP003378">
    <property type="protein sequence ID" value="AFZ70500.1"/>
    <property type="molecule type" value="Genomic_DNA"/>
</dbReference>
<dbReference type="KEGG" id="clg:Calag_0756"/>
<dbReference type="HOGENOM" id="CLU_1318475_0_0_2"/>
<proteinExistence type="predicted"/>
<dbReference type="eggNOG" id="arCOG03142">
    <property type="taxonomic scope" value="Archaea"/>
</dbReference>
<dbReference type="OrthoDB" id="34658at2157"/>
<dbReference type="GeneID" id="14212016"/>
<protein>
    <submittedName>
        <fullName evidence="1">Uncharacterized protein</fullName>
    </submittedName>
</protein>
<evidence type="ECO:0000313" key="2">
    <source>
        <dbReference type="Proteomes" id="UP000010469"/>
    </source>
</evidence>
<reference evidence="2" key="1">
    <citation type="submission" date="2012-03" db="EMBL/GenBank/DDBJ databases">
        <title>Complete genome of Caldisphaera lagunensis DSM 15908.</title>
        <authorList>
            <person name="Lucas S."/>
            <person name="Copeland A."/>
            <person name="Lapidus A."/>
            <person name="Glavina del Rio T."/>
            <person name="Dalin E."/>
            <person name="Tice H."/>
            <person name="Bruce D."/>
            <person name="Goodwin L."/>
            <person name="Pitluck S."/>
            <person name="Peters L."/>
            <person name="Mikhailova N."/>
            <person name="Teshima H."/>
            <person name="Kyrpides N."/>
            <person name="Mavromatis K."/>
            <person name="Ivanova N."/>
            <person name="Brettin T."/>
            <person name="Detter J.C."/>
            <person name="Han C."/>
            <person name="Larimer F."/>
            <person name="Land M."/>
            <person name="Hauser L."/>
            <person name="Markowitz V."/>
            <person name="Cheng J.-F."/>
            <person name="Hugenholtz P."/>
            <person name="Woyke T."/>
            <person name="Wu D."/>
            <person name="Spring S."/>
            <person name="Schroeder M."/>
            <person name="Brambilla E."/>
            <person name="Klenk H.-P."/>
            <person name="Eisen J.A."/>
        </authorList>
    </citation>
    <scope>NUCLEOTIDE SEQUENCE [LARGE SCALE GENOMIC DNA]</scope>
    <source>
        <strain evidence="2">DSM 15908 / JCM 11604 / IC-154</strain>
    </source>
</reference>
<organism evidence="1 2">
    <name type="scientific">Caldisphaera lagunensis (strain DSM 15908 / JCM 11604 / ANMR 0165 / IC-154)</name>
    <dbReference type="NCBI Taxonomy" id="1056495"/>
    <lineage>
        <taxon>Archaea</taxon>
        <taxon>Thermoproteota</taxon>
        <taxon>Thermoprotei</taxon>
        <taxon>Acidilobales</taxon>
        <taxon>Caldisphaeraceae</taxon>
        <taxon>Caldisphaera</taxon>
    </lineage>
</organism>
<dbReference type="Proteomes" id="UP000010469">
    <property type="component" value="Chromosome"/>
</dbReference>